<feature type="region of interest" description="Disordered" evidence="1">
    <location>
        <begin position="103"/>
        <end position="139"/>
    </location>
</feature>
<organism evidence="2 3">
    <name type="scientific">Cnuella takakiae</name>
    <dbReference type="NCBI Taxonomy" id="1302690"/>
    <lineage>
        <taxon>Bacteria</taxon>
        <taxon>Pseudomonadati</taxon>
        <taxon>Bacteroidota</taxon>
        <taxon>Chitinophagia</taxon>
        <taxon>Chitinophagales</taxon>
        <taxon>Chitinophagaceae</taxon>
        <taxon>Cnuella</taxon>
    </lineage>
</organism>
<dbReference type="EMBL" id="FQUO01000023">
    <property type="protein sequence ID" value="SHG25634.1"/>
    <property type="molecule type" value="Genomic_DNA"/>
</dbReference>
<dbReference type="RefSeq" id="WP_073047953.1">
    <property type="nucleotide sequence ID" value="NZ_FQUO01000023.1"/>
</dbReference>
<gene>
    <name evidence="2" type="ORF">SAMN05444008_12314</name>
</gene>
<dbReference type="Proteomes" id="UP000184368">
    <property type="component" value="Unassembled WGS sequence"/>
</dbReference>
<feature type="compositionally biased region" description="Polar residues" evidence="1">
    <location>
        <begin position="107"/>
        <end position="121"/>
    </location>
</feature>
<name>A0A1M5IB91_9BACT</name>
<evidence type="ECO:0000313" key="2">
    <source>
        <dbReference type="EMBL" id="SHG25634.1"/>
    </source>
</evidence>
<reference evidence="2 3" key="1">
    <citation type="submission" date="2016-11" db="EMBL/GenBank/DDBJ databases">
        <authorList>
            <person name="Jaros S."/>
            <person name="Januszkiewicz K."/>
            <person name="Wedrychowicz H."/>
        </authorList>
    </citation>
    <scope>NUCLEOTIDE SEQUENCE [LARGE SCALE GENOMIC DNA]</scope>
    <source>
        <strain evidence="2 3">DSM 26897</strain>
    </source>
</reference>
<accession>A0A1M5IB91</accession>
<evidence type="ECO:0000313" key="3">
    <source>
        <dbReference type="Proteomes" id="UP000184368"/>
    </source>
</evidence>
<proteinExistence type="predicted"/>
<dbReference type="AlphaFoldDB" id="A0A1M5IB91"/>
<sequence length="139" mass="15131">MAKATAKNTASNGLLTQATQHCKAYREYMHKQYGATAQTAYNSYLFTREDLMRILYDASGEKDGIRIYIGFEDAGKGPLVRLYAVPCRQQGAQYHDAIEPIDARQGTGAQRTSAVASTDTVRSGRPCPSQCGGANMLNS</sequence>
<keyword evidence="3" id="KW-1185">Reference proteome</keyword>
<dbReference type="STRING" id="1302690.BUE76_01885"/>
<protein>
    <submittedName>
        <fullName evidence="2">Uncharacterized protein</fullName>
    </submittedName>
</protein>
<evidence type="ECO:0000256" key="1">
    <source>
        <dbReference type="SAM" id="MobiDB-lite"/>
    </source>
</evidence>